<dbReference type="AlphaFoldDB" id="A0A8T1TNE6"/>
<proteinExistence type="predicted"/>
<dbReference type="EMBL" id="JAENGZ010002008">
    <property type="protein sequence ID" value="KAG6945274.1"/>
    <property type="molecule type" value="Genomic_DNA"/>
</dbReference>
<comment type="caution">
    <text evidence="2">The sequence shown here is derived from an EMBL/GenBank/DDBJ whole genome shotgun (WGS) entry which is preliminary data.</text>
</comment>
<evidence type="ECO:0000256" key="1">
    <source>
        <dbReference type="SAM" id="MobiDB-lite"/>
    </source>
</evidence>
<gene>
    <name evidence="2" type="ORF">JG687_00017391</name>
</gene>
<evidence type="ECO:0000313" key="3">
    <source>
        <dbReference type="Proteomes" id="UP000688947"/>
    </source>
</evidence>
<sequence length="57" mass="6336">MNHKDGYIQLLSAYDALNSTELRSQDILNLRPSRRRDGELAMRSKAGPNTAGLDSSM</sequence>
<reference evidence="2" key="1">
    <citation type="submission" date="2021-01" db="EMBL/GenBank/DDBJ databases">
        <title>Phytophthora aleatoria, a newly-described species from Pinus radiata is distinct from Phytophthora cactorum isolates based on comparative genomics.</title>
        <authorList>
            <person name="Mcdougal R."/>
            <person name="Panda P."/>
            <person name="Williams N."/>
            <person name="Studholme D.J."/>
        </authorList>
    </citation>
    <scope>NUCLEOTIDE SEQUENCE</scope>
    <source>
        <strain evidence="2">NZFS 3830</strain>
    </source>
</reference>
<protein>
    <submittedName>
        <fullName evidence="2">Uncharacterized protein</fullName>
    </submittedName>
</protein>
<organism evidence="2 3">
    <name type="scientific">Phytophthora cactorum</name>
    <dbReference type="NCBI Taxonomy" id="29920"/>
    <lineage>
        <taxon>Eukaryota</taxon>
        <taxon>Sar</taxon>
        <taxon>Stramenopiles</taxon>
        <taxon>Oomycota</taxon>
        <taxon>Peronosporomycetes</taxon>
        <taxon>Peronosporales</taxon>
        <taxon>Peronosporaceae</taxon>
        <taxon>Phytophthora</taxon>
    </lineage>
</organism>
<feature type="region of interest" description="Disordered" evidence="1">
    <location>
        <begin position="33"/>
        <end position="57"/>
    </location>
</feature>
<evidence type="ECO:0000313" key="2">
    <source>
        <dbReference type="EMBL" id="KAG6945274.1"/>
    </source>
</evidence>
<dbReference type="Proteomes" id="UP000688947">
    <property type="component" value="Unassembled WGS sequence"/>
</dbReference>
<feature type="non-terminal residue" evidence="2">
    <location>
        <position position="57"/>
    </location>
</feature>
<name>A0A8T1TNE6_9STRA</name>
<accession>A0A8T1TNE6</accession>